<feature type="domain" description="Malonyl-CoA:ACP transacylase (MAT)" evidence="5">
    <location>
        <begin position="11"/>
        <end position="238"/>
    </location>
</feature>
<dbReference type="InterPro" id="IPR014043">
    <property type="entry name" value="Acyl_transferase_dom"/>
</dbReference>
<dbReference type="InterPro" id="IPR050858">
    <property type="entry name" value="Mal-CoA-ACP_Trans/PKS_FabD"/>
</dbReference>
<name>B5BQV0_9BACT</name>
<evidence type="ECO:0000259" key="5">
    <source>
        <dbReference type="SMART" id="SM00827"/>
    </source>
</evidence>
<dbReference type="EC" id="2.3.1.39" evidence="1"/>
<dbReference type="Pfam" id="PF00698">
    <property type="entry name" value="Acyl_transf_1"/>
    <property type="match status" value="1"/>
</dbReference>
<proteinExistence type="predicted"/>
<reference evidence="6" key="1">
    <citation type="journal article" date="2008" name="Appl. Environ. Microbiol.">
        <title>PCR detection of type I polyketide synthase genes in myxobacteria.</title>
        <authorList>
            <person name="Komaki H."/>
            <person name="Fudou R."/>
            <person name="Iizuka T."/>
            <person name="Nakajima D."/>
            <person name="Okazaki K."/>
            <person name="Shibata D."/>
            <person name="Ojika M."/>
            <person name="Harayama S."/>
        </authorList>
    </citation>
    <scope>NUCLEOTIDE SEQUENCE</scope>
    <source>
        <strain evidence="6">SMP-10</strain>
    </source>
</reference>
<organism evidence="6">
    <name type="scientific">Haliangium tepidum</name>
    <dbReference type="NCBI Taxonomy" id="162028"/>
    <lineage>
        <taxon>Bacteria</taxon>
        <taxon>Pseudomonadati</taxon>
        <taxon>Myxococcota</taxon>
        <taxon>Polyangia</taxon>
        <taxon>Haliangiales</taxon>
        <taxon>Kofleriaceae</taxon>
        <taxon>Haliangium</taxon>
    </lineage>
</organism>
<dbReference type="EMBL" id="AB376547">
    <property type="protein sequence ID" value="BAG69136.1"/>
    <property type="molecule type" value="Genomic_DNA"/>
</dbReference>
<accession>B5BQV0</accession>
<dbReference type="PANTHER" id="PTHR42681">
    <property type="entry name" value="MALONYL-COA-ACYL CARRIER PROTEIN TRANSACYLASE, MITOCHONDRIAL"/>
    <property type="match status" value="1"/>
</dbReference>
<sequence length="239" mass="24413">SPVRLDGGAWARRFAHVAALYADVDVPPGGDAQSTAVAQPAIALASLAGMRALATVGIAADVVVGHSLGELAALCWAGAIDERDLLRLAMRRGQIMQAASAPGAMASVAAPAEEVAALLAELAPSEEVVIAGYNAPRQTVIAGVPASLDMVVAQARTQGLAAVRLPVTRAFHSPLMRPVTNAFRQALGEVRLATPTQPVVSTVTGARVDGDDLVELLARQLAAPVRFVEAASALGPLDV</sequence>
<feature type="non-terminal residue" evidence="6">
    <location>
        <position position="239"/>
    </location>
</feature>
<dbReference type="InterPro" id="IPR016036">
    <property type="entry name" value="Malonyl_transacylase_ACP-bd"/>
</dbReference>
<comment type="catalytic activity">
    <reaction evidence="4">
        <text>holo-[ACP] + malonyl-CoA = malonyl-[ACP] + CoA</text>
        <dbReference type="Rhea" id="RHEA:41792"/>
        <dbReference type="Rhea" id="RHEA-COMP:9623"/>
        <dbReference type="Rhea" id="RHEA-COMP:9685"/>
        <dbReference type="ChEBI" id="CHEBI:57287"/>
        <dbReference type="ChEBI" id="CHEBI:57384"/>
        <dbReference type="ChEBI" id="CHEBI:64479"/>
        <dbReference type="ChEBI" id="CHEBI:78449"/>
        <dbReference type="EC" id="2.3.1.39"/>
    </reaction>
</comment>
<dbReference type="PANTHER" id="PTHR42681:SF1">
    <property type="entry name" value="MALONYL-COA-ACYL CARRIER PROTEIN TRANSACYLASE, MITOCHONDRIAL"/>
    <property type="match status" value="1"/>
</dbReference>
<feature type="non-terminal residue" evidence="6">
    <location>
        <position position="1"/>
    </location>
</feature>
<evidence type="ECO:0000256" key="4">
    <source>
        <dbReference type="ARBA" id="ARBA00048462"/>
    </source>
</evidence>
<evidence type="ECO:0000256" key="1">
    <source>
        <dbReference type="ARBA" id="ARBA00013258"/>
    </source>
</evidence>
<dbReference type="SUPFAM" id="SSF55048">
    <property type="entry name" value="Probable ACP-binding domain of malonyl-CoA ACP transacylase"/>
    <property type="match status" value="1"/>
</dbReference>
<keyword evidence="2" id="KW-0808">Transferase</keyword>
<dbReference type="SUPFAM" id="SSF52151">
    <property type="entry name" value="FabD/lysophospholipase-like"/>
    <property type="match status" value="1"/>
</dbReference>
<evidence type="ECO:0000256" key="2">
    <source>
        <dbReference type="ARBA" id="ARBA00022679"/>
    </source>
</evidence>
<dbReference type="Gene3D" id="3.40.366.10">
    <property type="entry name" value="Malonyl-Coenzyme A Acyl Carrier Protein, domain 2"/>
    <property type="match status" value="1"/>
</dbReference>
<keyword evidence="3" id="KW-0012">Acyltransferase</keyword>
<dbReference type="GO" id="GO:0004314">
    <property type="term" value="F:[acyl-carrier-protein] S-malonyltransferase activity"/>
    <property type="evidence" value="ECO:0007669"/>
    <property type="project" value="UniProtKB-EC"/>
</dbReference>
<evidence type="ECO:0000313" key="6">
    <source>
        <dbReference type="EMBL" id="BAG69136.1"/>
    </source>
</evidence>
<dbReference type="SMART" id="SM00827">
    <property type="entry name" value="PKS_AT"/>
    <property type="match status" value="1"/>
</dbReference>
<dbReference type="InterPro" id="IPR001227">
    <property type="entry name" value="Ac_transferase_dom_sf"/>
</dbReference>
<evidence type="ECO:0000256" key="3">
    <source>
        <dbReference type="ARBA" id="ARBA00023315"/>
    </source>
</evidence>
<dbReference type="GO" id="GO:0005829">
    <property type="term" value="C:cytosol"/>
    <property type="evidence" value="ECO:0007669"/>
    <property type="project" value="TreeGrafter"/>
</dbReference>
<dbReference type="InterPro" id="IPR016035">
    <property type="entry name" value="Acyl_Trfase/lysoPLipase"/>
</dbReference>
<protein>
    <recommendedName>
        <fullName evidence="1">[acyl-carrier-protein] S-malonyltransferase</fullName>
        <ecNumber evidence="1">2.3.1.39</ecNumber>
    </recommendedName>
</protein>
<dbReference type="GO" id="GO:0006633">
    <property type="term" value="P:fatty acid biosynthetic process"/>
    <property type="evidence" value="ECO:0007669"/>
    <property type="project" value="TreeGrafter"/>
</dbReference>
<dbReference type="AlphaFoldDB" id="B5BQV0"/>